<sequence length="589" mass="66948">MIEVGQVTAVVGVEITIKANENSSLETHFYRGQAFKGVSIREYITVDHGFREVVCKVEGEYLDESHTEGKGPNLQYVRRLKVRPIGYFEDEKFFDGIKFLPKIGDPAKLMSERKVEKIFERTVSDGFKIGSLMKEDLPISLPWQKIFNSHLGIFGNTGSGKSNTLTKLFTVLFENKFDTLADISQFVFLDFNGEYTGEQLVDSGKKTVLRLKTRAAGGDQFHLAESQFWDVETLGILFQATANTQKPFLRRIVDDRKRFSVNVNSLTAYVKSIFRRVLNSEHPSAEALELLKSLSRHLGIGDELAEALNKVGYHRNNQSFYFDSVRGSYFGVGNSTYDDHFGALVDAIEFEAPDGFRELQIRAELKLISDLLYGSVQYEHIQPLMRRIEALMGDFTKVIAIRQGDEEEGPVTVISLRECNQEIKKILPILIAKHYYEEHKRRVSSPPDRTMHLVIDEAHNILSQQSNREAESWKDYRLELFEEIIKEGRKFGAFMTLASQRPADISPTVVSQLHNYFIHRLVNDRDLTLLENTISTLDSISRSQIPSLPQGACVVTGTTFDIPMLLQVDKLPKEQEPDSSDVDLVDLWG</sequence>
<name>A0A8J7LVD8_9RHOB</name>
<dbReference type="InterPro" id="IPR002789">
    <property type="entry name" value="HerA_central"/>
</dbReference>
<comment type="caution">
    <text evidence="2">The sequence shown here is derived from an EMBL/GenBank/DDBJ whole genome shotgun (WGS) entry which is preliminary data.</text>
</comment>
<evidence type="ECO:0000313" key="3">
    <source>
        <dbReference type="Proteomes" id="UP000640583"/>
    </source>
</evidence>
<keyword evidence="2" id="KW-0547">Nucleotide-binding</keyword>
<protein>
    <submittedName>
        <fullName evidence="2">ATP-binding protein</fullName>
    </submittedName>
</protein>
<dbReference type="Gene3D" id="3.40.50.300">
    <property type="entry name" value="P-loop containing nucleotide triphosphate hydrolases"/>
    <property type="match status" value="2"/>
</dbReference>
<feature type="domain" description="Helicase HerA central" evidence="1">
    <location>
        <begin position="127"/>
        <end position="278"/>
    </location>
</feature>
<dbReference type="Pfam" id="PF01935">
    <property type="entry name" value="DUF87"/>
    <property type="match status" value="1"/>
</dbReference>
<dbReference type="SUPFAM" id="SSF52540">
    <property type="entry name" value="P-loop containing nucleoside triphosphate hydrolases"/>
    <property type="match status" value="1"/>
</dbReference>
<evidence type="ECO:0000313" key="2">
    <source>
        <dbReference type="EMBL" id="MBI1493177.1"/>
    </source>
</evidence>
<keyword evidence="2" id="KW-0067">ATP-binding</keyword>
<dbReference type="AlphaFoldDB" id="A0A8J7LVD8"/>
<dbReference type="EMBL" id="JADCKQ010000003">
    <property type="protein sequence ID" value="MBI1493177.1"/>
    <property type="molecule type" value="Genomic_DNA"/>
</dbReference>
<gene>
    <name evidence="2" type="ORF">H1D41_05955</name>
</gene>
<dbReference type="PANTHER" id="PTHR42957">
    <property type="entry name" value="HELICASE MJ1565-RELATED"/>
    <property type="match status" value="1"/>
</dbReference>
<accession>A0A8J7LVD8</accession>
<organism evidence="2 3">
    <name type="scientific">Halocynthiibacter styelae</name>
    <dbReference type="NCBI Taxonomy" id="2761955"/>
    <lineage>
        <taxon>Bacteria</taxon>
        <taxon>Pseudomonadati</taxon>
        <taxon>Pseudomonadota</taxon>
        <taxon>Alphaproteobacteria</taxon>
        <taxon>Rhodobacterales</taxon>
        <taxon>Paracoccaceae</taxon>
        <taxon>Halocynthiibacter</taxon>
    </lineage>
</organism>
<dbReference type="Proteomes" id="UP000640583">
    <property type="component" value="Unassembled WGS sequence"/>
</dbReference>
<proteinExistence type="predicted"/>
<keyword evidence="3" id="KW-1185">Reference proteome</keyword>
<reference evidence="2" key="1">
    <citation type="submission" date="2020-10" db="EMBL/GenBank/DDBJ databases">
        <title>Paenihalocynthiibacter styelae gen. nov., sp. nov., isolated from stalked sea squirt Styela clava.</title>
        <authorList>
            <person name="Kim Y.-O."/>
            <person name="Yoon J.-H."/>
        </authorList>
    </citation>
    <scope>NUCLEOTIDE SEQUENCE</scope>
    <source>
        <strain evidence="2">MYP1-1</strain>
    </source>
</reference>
<dbReference type="RefSeq" id="WP_228848022.1">
    <property type="nucleotide sequence ID" value="NZ_JADCKQ010000003.1"/>
</dbReference>
<evidence type="ECO:0000259" key="1">
    <source>
        <dbReference type="Pfam" id="PF01935"/>
    </source>
</evidence>
<dbReference type="PANTHER" id="PTHR42957:SF1">
    <property type="entry name" value="HELICASE MJ1565-RELATED"/>
    <property type="match status" value="1"/>
</dbReference>
<dbReference type="GO" id="GO:0005524">
    <property type="term" value="F:ATP binding"/>
    <property type="evidence" value="ECO:0007669"/>
    <property type="project" value="UniProtKB-KW"/>
</dbReference>
<dbReference type="InterPro" id="IPR027417">
    <property type="entry name" value="P-loop_NTPase"/>
</dbReference>
<dbReference type="InterPro" id="IPR008571">
    <property type="entry name" value="HerA-like"/>
</dbReference>